<comment type="function">
    <text evidence="10">Cell wall formation. Catalyzes the transfer of a GlcNAc subunit on undecaprenyl-pyrophosphoryl-MurNAc-pentapeptide (lipid intermediate I) to form undecaprenyl-pyrophosphoryl-MurNAc-(pentapeptide)GlcNAc (lipid intermediate II).</text>
</comment>
<evidence type="ECO:0000256" key="6">
    <source>
        <dbReference type="ARBA" id="ARBA00022984"/>
    </source>
</evidence>
<keyword evidence="11" id="KW-1133">Transmembrane helix</keyword>
<dbReference type="GO" id="GO:0050511">
    <property type="term" value="F:undecaprenyldiphospho-muramoylpentapeptide beta-N-acetylglucosaminyltransferase activity"/>
    <property type="evidence" value="ECO:0007669"/>
    <property type="project" value="UniProtKB-UniRule"/>
</dbReference>
<dbReference type="GO" id="GO:0051991">
    <property type="term" value="F:UDP-N-acetyl-D-glucosamine:N-acetylmuramoyl-L-alanyl-D-glutamyl-meso-2,6-diaminopimelyl-D-alanyl-D-alanine-diphosphoundecaprenol 4-beta-N-acetylglucosaminlytransferase activity"/>
    <property type="evidence" value="ECO:0007669"/>
    <property type="project" value="RHEA"/>
</dbReference>
<evidence type="ECO:0000256" key="4">
    <source>
        <dbReference type="ARBA" id="ARBA00022679"/>
    </source>
</evidence>
<dbReference type="UniPathway" id="UPA00219"/>
<evidence type="ECO:0000256" key="3">
    <source>
        <dbReference type="ARBA" id="ARBA00022676"/>
    </source>
</evidence>
<comment type="similarity">
    <text evidence="10">Belongs to the glycosyltransferase 28 family. MurG subfamily.</text>
</comment>
<proteinExistence type="inferred from homology"/>
<keyword evidence="3 10" id="KW-0328">Glycosyltransferase</keyword>
<dbReference type="GO" id="GO:0071555">
    <property type="term" value="P:cell wall organization"/>
    <property type="evidence" value="ECO:0007669"/>
    <property type="project" value="UniProtKB-KW"/>
</dbReference>
<keyword evidence="11" id="KW-0812">Transmembrane</keyword>
<dbReference type="PANTHER" id="PTHR21015">
    <property type="entry name" value="UDP-N-ACETYLGLUCOSAMINE--N-ACETYLMURAMYL-(PENTAPEPTIDE) PYROPHOSPHORYL-UNDECAPRENOL N-ACETYLGLUCOSAMINE TRANSFERASE 1"/>
    <property type="match status" value="1"/>
</dbReference>
<evidence type="ECO:0000256" key="11">
    <source>
        <dbReference type="SAM" id="Phobius"/>
    </source>
</evidence>
<gene>
    <name evidence="10" type="primary">murG</name>
    <name evidence="14" type="ORF">UV61_C0002G0257</name>
</gene>
<keyword evidence="2 10" id="KW-0132">Cell division</keyword>
<comment type="pathway">
    <text evidence="10">Cell wall biogenesis; peptidoglycan biosynthesis.</text>
</comment>
<evidence type="ECO:0000256" key="7">
    <source>
        <dbReference type="ARBA" id="ARBA00023136"/>
    </source>
</evidence>
<dbReference type="InterPro" id="IPR006009">
    <property type="entry name" value="GlcNAc_MurG"/>
</dbReference>
<evidence type="ECO:0000259" key="13">
    <source>
        <dbReference type="Pfam" id="PF04101"/>
    </source>
</evidence>
<evidence type="ECO:0000313" key="14">
    <source>
        <dbReference type="EMBL" id="KKS87536.1"/>
    </source>
</evidence>
<keyword evidence="4 10" id="KW-0808">Transferase</keyword>
<feature type="transmembrane region" description="Helical" evidence="11">
    <location>
        <begin position="99"/>
        <end position="119"/>
    </location>
</feature>
<feature type="domain" description="Glycosyl transferase family 28 C-terminal" evidence="13">
    <location>
        <begin position="187"/>
        <end position="357"/>
    </location>
</feature>
<evidence type="ECO:0000259" key="12">
    <source>
        <dbReference type="Pfam" id="PF03033"/>
    </source>
</evidence>
<dbReference type="Gene3D" id="3.40.50.2000">
    <property type="entry name" value="Glycogen Phosphorylase B"/>
    <property type="match status" value="2"/>
</dbReference>
<evidence type="ECO:0000256" key="5">
    <source>
        <dbReference type="ARBA" id="ARBA00022960"/>
    </source>
</evidence>
<dbReference type="InterPro" id="IPR007235">
    <property type="entry name" value="Glyco_trans_28_C"/>
</dbReference>
<name>A0A0G1EX06_9BACT</name>
<accession>A0A0G1EX06</accession>
<comment type="subcellular location">
    <subcellularLocation>
        <location evidence="10">Cell membrane</location>
        <topology evidence="10">Peripheral membrane protein</topology>
        <orientation evidence="10">Cytoplasmic side</orientation>
    </subcellularLocation>
</comment>
<keyword evidence="6 10" id="KW-0573">Peptidoglycan synthesis</keyword>
<dbReference type="CDD" id="cd03785">
    <property type="entry name" value="GT28_MurG"/>
    <property type="match status" value="1"/>
</dbReference>
<keyword evidence="9 10" id="KW-0961">Cell wall biogenesis/degradation</keyword>
<dbReference type="STRING" id="1618446.UV61_C0002G0257"/>
<organism evidence="14 15">
    <name type="scientific">Candidatus Gottesmanbacteria bacterium GW2011_GWB1_43_11</name>
    <dbReference type="NCBI Taxonomy" id="1618446"/>
    <lineage>
        <taxon>Bacteria</taxon>
        <taxon>Candidatus Gottesmaniibacteriota</taxon>
    </lineage>
</organism>
<sequence>MRKILITGGHLTPALAEMSELKKREWQIYYIGRKNALEGDAAISQEYRIITSLGYPFQVITAGRWHRDFNPLKSLFSLFKIPLGFWQAFVYIKKLNPQAILSFGGYVALPVAISGWLWGIPVVTHEQTFVPGLANRIIGFFCRKICVSWAKTQKYFPQTKTVLTGIPLRPELFQASHKLPITHDKPVIYITGGNLGAHSLNLVVAEALPQLLEHYTVIHQCGNAQKYRDFEYLVEKQKTLVQPLRERYFVYEYIDSAKIGWVFKHADLIVSRAGANVICEIITLGKLAILVPLPWSGGGEQEQNAKYLTEANAARMLLQPQLTVTRLLTEIIDTLAHKEEIYENLQSLRKAIVPDAAAKIADVIESVM</sequence>
<keyword evidence="8 10" id="KW-0131">Cell cycle</keyword>
<dbReference type="GO" id="GO:0005975">
    <property type="term" value="P:carbohydrate metabolic process"/>
    <property type="evidence" value="ECO:0007669"/>
    <property type="project" value="InterPro"/>
</dbReference>
<evidence type="ECO:0000313" key="15">
    <source>
        <dbReference type="Proteomes" id="UP000034050"/>
    </source>
</evidence>
<dbReference type="Proteomes" id="UP000034050">
    <property type="component" value="Unassembled WGS sequence"/>
</dbReference>
<keyword evidence="7 10" id="KW-0472">Membrane</keyword>
<dbReference type="Pfam" id="PF04101">
    <property type="entry name" value="Glyco_tran_28_C"/>
    <property type="match status" value="1"/>
</dbReference>
<feature type="binding site" evidence="10">
    <location>
        <position position="301"/>
    </location>
    <ligand>
        <name>UDP-N-acetyl-alpha-D-glucosamine</name>
        <dbReference type="ChEBI" id="CHEBI:57705"/>
    </ligand>
</feature>
<dbReference type="Pfam" id="PF03033">
    <property type="entry name" value="Glyco_transf_28"/>
    <property type="match status" value="1"/>
</dbReference>
<dbReference type="PATRIC" id="fig|1618446.3.peg.382"/>
<evidence type="ECO:0000256" key="2">
    <source>
        <dbReference type="ARBA" id="ARBA00022618"/>
    </source>
</evidence>
<dbReference type="AlphaFoldDB" id="A0A0G1EX06"/>
<feature type="binding site" evidence="10">
    <location>
        <position position="169"/>
    </location>
    <ligand>
        <name>UDP-N-acetyl-alpha-D-glucosamine</name>
        <dbReference type="ChEBI" id="CHEBI:57705"/>
    </ligand>
</feature>
<evidence type="ECO:0000256" key="8">
    <source>
        <dbReference type="ARBA" id="ARBA00023306"/>
    </source>
</evidence>
<feature type="binding site" evidence="10">
    <location>
        <begin position="7"/>
        <end position="9"/>
    </location>
    <ligand>
        <name>UDP-N-acetyl-alpha-D-glucosamine</name>
        <dbReference type="ChEBI" id="CHEBI:57705"/>
    </ligand>
</feature>
<dbReference type="GO" id="GO:0051301">
    <property type="term" value="P:cell division"/>
    <property type="evidence" value="ECO:0007669"/>
    <property type="project" value="UniProtKB-KW"/>
</dbReference>
<dbReference type="PANTHER" id="PTHR21015:SF22">
    <property type="entry name" value="GLYCOSYLTRANSFERASE"/>
    <property type="match status" value="1"/>
</dbReference>
<feature type="domain" description="Glycosyltransferase family 28 N-terminal" evidence="12">
    <location>
        <begin position="7"/>
        <end position="145"/>
    </location>
</feature>
<evidence type="ECO:0000256" key="1">
    <source>
        <dbReference type="ARBA" id="ARBA00022475"/>
    </source>
</evidence>
<dbReference type="EC" id="2.4.1.227" evidence="10"/>
<comment type="caution">
    <text evidence="10">Lacks conserved residue(s) required for the propagation of feature annotation.</text>
</comment>
<evidence type="ECO:0000256" key="10">
    <source>
        <dbReference type="HAMAP-Rule" id="MF_00033"/>
    </source>
</evidence>
<protein>
    <recommendedName>
        <fullName evidence="10">UDP-N-acetylglucosamine--N-acetylmuramyl-(pentapeptide) pyrophosphoryl-undecaprenol N-acetylglucosamine transferase</fullName>
        <ecNumber evidence="10">2.4.1.227</ecNumber>
    </recommendedName>
    <alternativeName>
        <fullName evidence="10">Undecaprenyl-PP-MurNAc-pentapeptide-UDPGlcNAc GlcNAc transferase</fullName>
    </alternativeName>
</protein>
<dbReference type="InterPro" id="IPR004276">
    <property type="entry name" value="GlycoTrans_28_N"/>
</dbReference>
<dbReference type="EMBL" id="LCFD01000002">
    <property type="protein sequence ID" value="KKS87536.1"/>
    <property type="molecule type" value="Genomic_DNA"/>
</dbReference>
<dbReference type="GO" id="GO:0009252">
    <property type="term" value="P:peptidoglycan biosynthetic process"/>
    <property type="evidence" value="ECO:0007669"/>
    <property type="project" value="UniProtKB-UniRule"/>
</dbReference>
<evidence type="ECO:0000256" key="9">
    <source>
        <dbReference type="ARBA" id="ARBA00023316"/>
    </source>
</evidence>
<dbReference type="GO" id="GO:0008360">
    <property type="term" value="P:regulation of cell shape"/>
    <property type="evidence" value="ECO:0007669"/>
    <property type="project" value="UniProtKB-KW"/>
</dbReference>
<comment type="caution">
    <text evidence="14">The sequence shown here is derived from an EMBL/GenBank/DDBJ whole genome shotgun (WGS) entry which is preliminary data.</text>
</comment>
<comment type="catalytic activity">
    <reaction evidence="10">
        <text>di-trans,octa-cis-undecaprenyl diphospho-N-acetyl-alpha-D-muramoyl-L-alanyl-D-glutamyl-meso-2,6-diaminopimeloyl-D-alanyl-D-alanine + UDP-N-acetyl-alpha-D-glucosamine = di-trans,octa-cis-undecaprenyl diphospho-[N-acetyl-alpha-D-glucosaminyl-(1-&gt;4)]-N-acetyl-alpha-D-muramoyl-L-alanyl-D-glutamyl-meso-2,6-diaminopimeloyl-D-alanyl-D-alanine + UDP + H(+)</text>
        <dbReference type="Rhea" id="RHEA:31227"/>
        <dbReference type="ChEBI" id="CHEBI:15378"/>
        <dbReference type="ChEBI" id="CHEBI:57705"/>
        <dbReference type="ChEBI" id="CHEBI:58223"/>
        <dbReference type="ChEBI" id="CHEBI:61387"/>
        <dbReference type="ChEBI" id="CHEBI:61388"/>
        <dbReference type="EC" id="2.4.1.227"/>
    </reaction>
</comment>
<dbReference type="HAMAP" id="MF_00033">
    <property type="entry name" value="MurG"/>
    <property type="match status" value="1"/>
</dbReference>
<keyword evidence="1 10" id="KW-1003">Cell membrane</keyword>
<keyword evidence="5 10" id="KW-0133">Cell shape</keyword>
<reference evidence="14 15" key="1">
    <citation type="journal article" date="2015" name="Nature">
        <title>rRNA introns, odd ribosomes, and small enigmatic genomes across a large radiation of phyla.</title>
        <authorList>
            <person name="Brown C.T."/>
            <person name="Hug L.A."/>
            <person name="Thomas B.C."/>
            <person name="Sharon I."/>
            <person name="Castelle C.J."/>
            <person name="Singh A."/>
            <person name="Wilkins M.J."/>
            <person name="Williams K.H."/>
            <person name="Banfield J.F."/>
        </authorList>
    </citation>
    <scope>NUCLEOTIDE SEQUENCE [LARGE SCALE GENOMIC DNA]</scope>
</reference>
<dbReference type="GO" id="GO:0005886">
    <property type="term" value="C:plasma membrane"/>
    <property type="evidence" value="ECO:0007669"/>
    <property type="project" value="UniProtKB-SubCell"/>
</dbReference>
<dbReference type="SUPFAM" id="SSF53756">
    <property type="entry name" value="UDP-Glycosyltransferase/glycogen phosphorylase"/>
    <property type="match status" value="1"/>
</dbReference>